<evidence type="ECO:0000256" key="1">
    <source>
        <dbReference type="SAM" id="SignalP"/>
    </source>
</evidence>
<dbReference type="AlphaFoldDB" id="A0A4D5RG61"/>
<reference evidence="2" key="1">
    <citation type="submission" date="2019-04" db="EMBL/GenBank/DDBJ databases">
        <title>An insight into the mialome of Ixodes scapularis.</title>
        <authorList>
            <person name="Ribeiro J.M."/>
            <person name="Mather T.N."/>
            <person name="Karim S."/>
        </authorList>
    </citation>
    <scope>NUCLEOTIDE SEQUENCE</scope>
</reference>
<name>A0A4D5RG61_IXOSC</name>
<organism evidence="2">
    <name type="scientific">Ixodes scapularis</name>
    <name type="common">Black-legged tick</name>
    <name type="synonym">Deer tick</name>
    <dbReference type="NCBI Taxonomy" id="6945"/>
    <lineage>
        <taxon>Eukaryota</taxon>
        <taxon>Metazoa</taxon>
        <taxon>Ecdysozoa</taxon>
        <taxon>Arthropoda</taxon>
        <taxon>Chelicerata</taxon>
        <taxon>Arachnida</taxon>
        <taxon>Acari</taxon>
        <taxon>Parasitiformes</taxon>
        <taxon>Ixodida</taxon>
        <taxon>Ixodoidea</taxon>
        <taxon>Ixodidae</taxon>
        <taxon>Ixodinae</taxon>
        <taxon>Ixodes</taxon>
    </lineage>
</organism>
<keyword evidence="1" id="KW-0732">Signal</keyword>
<feature type="signal peptide" evidence="1">
    <location>
        <begin position="1"/>
        <end position="20"/>
    </location>
</feature>
<sequence length="137" mass="15722">MLPLFLCMYLVYTNCYMCEARMIKVQDMLMLPNFLDFSLANVTFNEVSIFVQVLAEQFYFLLYRGHVSSFGSVQKGQVSLYLFDSSWSRPLRENRLHRVPCFRRCPQACSDAALGKYSGGVSGAAASEILFIKNHEY</sequence>
<dbReference type="EMBL" id="GHJT01001873">
    <property type="protein sequence ID" value="MOY35844.1"/>
    <property type="molecule type" value="Transcribed_RNA"/>
</dbReference>
<protein>
    <submittedName>
        <fullName evidence="2">Putative secreted protein</fullName>
    </submittedName>
</protein>
<feature type="chain" id="PRO_5020039212" evidence="1">
    <location>
        <begin position="21"/>
        <end position="137"/>
    </location>
</feature>
<evidence type="ECO:0000313" key="2">
    <source>
        <dbReference type="EMBL" id="MOY35844.1"/>
    </source>
</evidence>
<proteinExistence type="predicted"/>
<accession>A0A4D5RG61</accession>